<feature type="transmembrane region" description="Helical" evidence="1">
    <location>
        <begin position="67"/>
        <end position="88"/>
    </location>
</feature>
<comment type="caution">
    <text evidence="2">The sequence shown here is derived from an EMBL/GenBank/DDBJ whole genome shotgun (WGS) entry which is preliminary data.</text>
</comment>
<organism evidence="2 3">
    <name type="scientific">Rhizobium ruizarguesonis</name>
    <dbReference type="NCBI Taxonomy" id="2081791"/>
    <lineage>
        <taxon>Bacteria</taxon>
        <taxon>Pseudomonadati</taxon>
        <taxon>Pseudomonadota</taxon>
        <taxon>Alphaproteobacteria</taxon>
        <taxon>Hyphomicrobiales</taxon>
        <taxon>Rhizobiaceae</taxon>
        <taxon>Rhizobium/Agrobacterium group</taxon>
        <taxon>Rhizobium</taxon>
    </lineage>
</organism>
<keyword evidence="1" id="KW-0472">Membrane</keyword>
<dbReference type="AlphaFoldDB" id="A0AB38I366"/>
<evidence type="ECO:0000256" key="1">
    <source>
        <dbReference type="SAM" id="Phobius"/>
    </source>
</evidence>
<keyword evidence="1" id="KW-1133">Transmembrane helix</keyword>
<dbReference type="Proteomes" id="UP000294215">
    <property type="component" value="Unassembled WGS sequence"/>
</dbReference>
<accession>A0AB38I366</accession>
<evidence type="ECO:0008006" key="4">
    <source>
        <dbReference type="Google" id="ProtNLM"/>
    </source>
</evidence>
<gene>
    <name evidence="2" type="ORF">ELH40_09810</name>
</gene>
<evidence type="ECO:0000313" key="3">
    <source>
        <dbReference type="Proteomes" id="UP000294215"/>
    </source>
</evidence>
<protein>
    <recommendedName>
        <fullName evidence="4">DUF202 domain-containing protein</fullName>
    </recommendedName>
</protein>
<feature type="transmembrane region" description="Helical" evidence="1">
    <location>
        <begin position="108"/>
        <end position="134"/>
    </location>
</feature>
<name>A0AB38I366_9HYPH</name>
<feature type="transmembrane region" description="Helical" evidence="1">
    <location>
        <begin position="37"/>
        <end position="55"/>
    </location>
</feature>
<evidence type="ECO:0000313" key="2">
    <source>
        <dbReference type="EMBL" id="TBC15199.1"/>
    </source>
</evidence>
<proteinExistence type="predicted"/>
<reference evidence="2 3" key="1">
    <citation type="submission" date="2019-02" db="EMBL/GenBank/DDBJ databases">
        <title>The genomic architecture of introgression among sibling species of bacteria.</title>
        <authorList>
            <person name="Cavassim M.I.A."/>
            <person name="Moeskjaer S."/>
            <person name="Moslemi C."/>
            <person name="Fields B."/>
            <person name="Bachmann A."/>
            <person name="Vilhjalmsson B."/>
            <person name="Schierup M.H."/>
            <person name="Young J.P.W."/>
            <person name="Andersen S.U."/>
        </authorList>
    </citation>
    <scope>NUCLEOTIDE SEQUENCE [LARGE SCALE GENOMIC DNA]</scope>
    <source>
        <strain evidence="2 3">SM92</strain>
    </source>
</reference>
<dbReference type="EMBL" id="SIMR01000001">
    <property type="protein sequence ID" value="TBC15199.1"/>
    <property type="molecule type" value="Genomic_DNA"/>
</dbReference>
<sequence length="140" mass="15834">MDLFSKDPKDFAYSSNPLDREIAQSYAQRFWDAGNQTVLLIYAAAFGVYVALGQYPELRNRTLDHEGALVVLALLGNAALIFLLRRMACHEYRLTRTYSEHPLLIDAIWSALHMRITLVCINAAIYLFVLTSILKRALAA</sequence>
<keyword evidence="1" id="KW-0812">Transmembrane</keyword>